<reference evidence="1 2" key="1">
    <citation type="submission" date="2023-03" db="EMBL/GenBank/DDBJ databases">
        <title>High recombination rates correlate with genetic variation in Cardiocondyla obscurior ants.</title>
        <authorList>
            <person name="Errbii M."/>
        </authorList>
    </citation>
    <scope>NUCLEOTIDE SEQUENCE [LARGE SCALE GENOMIC DNA]</scope>
    <source>
        <strain evidence="1">Alpha-2009</strain>
        <tissue evidence="1">Whole body</tissue>
    </source>
</reference>
<gene>
    <name evidence="1" type="ORF">PUN28_007236</name>
</gene>
<evidence type="ECO:0000313" key="2">
    <source>
        <dbReference type="Proteomes" id="UP001430953"/>
    </source>
</evidence>
<evidence type="ECO:0000313" key="1">
    <source>
        <dbReference type="EMBL" id="KAL0122369.1"/>
    </source>
</evidence>
<accession>A0AAW2G5U1</accession>
<comment type="caution">
    <text evidence="1">The sequence shown here is derived from an EMBL/GenBank/DDBJ whole genome shotgun (WGS) entry which is preliminary data.</text>
</comment>
<name>A0AAW2G5U1_9HYME</name>
<dbReference type="AlphaFoldDB" id="A0AAW2G5U1"/>
<protein>
    <submittedName>
        <fullName evidence="1">Uncharacterized protein</fullName>
    </submittedName>
</protein>
<dbReference type="EMBL" id="JADYXP020000006">
    <property type="protein sequence ID" value="KAL0122369.1"/>
    <property type="molecule type" value="Genomic_DNA"/>
</dbReference>
<sequence>MHFRREEPRSGGHPRRVTNFSACRCVYTRCSLVTIFRALARSLDGKFYASRQQEMVFPKARGQKYVCIHFFKLPQILHAHTHINSKIALLNIDKLIRLIDITNKICTCNTLLIVNICKHMHKYIY</sequence>
<dbReference type="Proteomes" id="UP001430953">
    <property type="component" value="Unassembled WGS sequence"/>
</dbReference>
<keyword evidence="2" id="KW-1185">Reference proteome</keyword>
<organism evidence="1 2">
    <name type="scientific">Cardiocondyla obscurior</name>
    <dbReference type="NCBI Taxonomy" id="286306"/>
    <lineage>
        <taxon>Eukaryota</taxon>
        <taxon>Metazoa</taxon>
        <taxon>Ecdysozoa</taxon>
        <taxon>Arthropoda</taxon>
        <taxon>Hexapoda</taxon>
        <taxon>Insecta</taxon>
        <taxon>Pterygota</taxon>
        <taxon>Neoptera</taxon>
        <taxon>Endopterygota</taxon>
        <taxon>Hymenoptera</taxon>
        <taxon>Apocrita</taxon>
        <taxon>Aculeata</taxon>
        <taxon>Formicoidea</taxon>
        <taxon>Formicidae</taxon>
        <taxon>Myrmicinae</taxon>
        <taxon>Cardiocondyla</taxon>
    </lineage>
</organism>
<proteinExistence type="predicted"/>